<dbReference type="Gene3D" id="3.40.50.720">
    <property type="entry name" value="NAD(P)-binding Rossmann-like Domain"/>
    <property type="match status" value="1"/>
</dbReference>
<evidence type="ECO:0000313" key="12">
    <source>
        <dbReference type="Proteomes" id="UP000503251"/>
    </source>
</evidence>
<evidence type="ECO:0000256" key="5">
    <source>
        <dbReference type="ARBA" id="ARBA00023125"/>
    </source>
</evidence>
<keyword evidence="5 7" id="KW-0238">DNA-binding</keyword>
<dbReference type="GO" id="GO:0051775">
    <property type="term" value="P:response to redox state"/>
    <property type="evidence" value="ECO:0007669"/>
    <property type="project" value="InterPro"/>
</dbReference>
<feature type="binding site" evidence="7">
    <location>
        <begin position="98"/>
        <end position="103"/>
    </location>
    <ligand>
        <name>NAD(+)</name>
        <dbReference type="ChEBI" id="CHEBI:57540"/>
    </ligand>
</feature>
<dbReference type="EMBL" id="CP039543">
    <property type="protein sequence ID" value="QJT10101.1"/>
    <property type="molecule type" value="Genomic_DNA"/>
</dbReference>
<gene>
    <name evidence="7" type="primary">rex</name>
    <name evidence="10" type="ORF">DQK91_03725</name>
    <name evidence="9" type="ORF">E8L03_14705</name>
</gene>
<dbReference type="GO" id="GO:0003677">
    <property type="term" value="F:DNA binding"/>
    <property type="evidence" value="ECO:0007669"/>
    <property type="project" value="UniProtKB-UniRule"/>
</dbReference>
<dbReference type="SMART" id="SM00881">
    <property type="entry name" value="CoA_binding"/>
    <property type="match status" value="1"/>
</dbReference>
<keyword evidence="3 7" id="KW-0805">Transcription regulation</keyword>
<dbReference type="InterPro" id="IPR036390">
    <property type="entry name" value="WH_DNA-bd_sf"/>
</dbReference>
<evidence type="ECO:0000256" key="4">
    <source>
        <dbReference type="ARBA" id="ARBA00023027"/>
    </source>
</evidence>
<dbReference type="Proteomes" id="UP000503251">
    <property type="component" value="Chromosome"/>
</dbReference>
<comment type="similarity">
    <text evidence="7">Belongs to the transcriptional regulatory Rex family.</text>
</comment>
<evidence type="ECO:0000256" key="2">
    <source>
        <dbReference type="ARBA" id="ARBA00022491"/>
    </source>
</evidence>
<dbReference type="InterPro" id="IPR036291">
    <property type="entry name" value="NAD(P)-bd_dom_sf"/>
</dbReference>
<dbReference type="Pfam" id="PF02629">
    <property type="entry name" value="CoA_binding"/>
    <property type="match status" value="1"/>
</dbReference>
<evidence type="ECO:0000256" key="3">
    <source>
        <dbReference type="ARBA" id="ARBA00023015"/>
    </source>
</evidence>
<name>A0A6P1ZL15_9BACT</name>
<dbReference type="EMBL" id="QMIF01000002">
    <property type="protein sequence ID" value="TVM35784.1"/>
    <property type="molecule type" value="Genomic_DNA"/>
</dbReference>
<evidence type="ECO:0000256" key="7">
    <source>
        <dbReference type="HAMAP-Rule" id="MF_01131"/>
    </source>
</evidence>
<dbReference type="NCBIfam" id="NF003994">
    <property type="entry name" value="PRK05472.2-3"/>
    <property type="match status" value="1"/>
</dbReference>
<accession>A0A6P1ZL15</accession>
<dbReference type="HAMAP" id="MF_01131">
    <property type="entry name" value="Rex"/>
    <property type="match status" value="1"/>
</dbReference>
<keyword evidence="4 7" id="KW-0520">NAD</keyword>
<dbReference type="GO" id="GO:0045892">
    <property type="term" value="P:negative regulation of DNA-templated transcription"/>
    <property type="evidence" value="ECO:0007669"/>
    <property type="project" value="InterPro"/>
</dbReference>
<dbReference type="InterPro" id="IPR003781">
    <property type="entry name" value="CoA-bd"/>
</dbReference>
<dbReference type="NCBIfam" id="NF003996">
    <property type="entry name" value="PRK05472.2-5"/>
    <property type="match status" value="1"/>
</dbReference>
<dbReference type="Gene3D" id="1.10.10.10">
    <property type="entry name" value="Winged helix-like DNA-binding domain superfamily/Winged helix DNA-binding domain"/>
    <property type="match status" value="1"/>
</dbReference>
<comment type="function">
    <text evidence="7">Modulates transcription in response to changes in cellular NADH/NAD(+) redox state.</text>
</comment>
<dbReference type="SUPFAM" id="SSF46785">
    <property type="entry name" value="Winged helix' DNA-binding domain"/>
    <property type="match status" value="1"/>
</dbReference>
<dbReference type="GO" id="GO:0005737">
    <property type="term" value="C:cytoplasm"/>
    <property type="evidence" value="ECO:0007669"/>
    <property type="project" value="UniProtKB-SubCell"/>
</dbReference>
<comment type="subcellular location">
    <subcellularLocation>
        <location evidence="7">Cytoplasm</location>
    </subcellularLocation>
</comment>
<dbReference type="Pfam" id="PF06971">
    <property type="entry name" value="Put_DNA-bind_N"/>
    <property type="match status" value="1"/>
</dbReference>
<protein>
    <recommendedName>
        <fullName evidence="7">Redox-sensing transcriptional repressor Rex</fullName>
    </recommendedName>
</protein>
<dbReference type="GO" id="GO:0003700">
    <property type="term" value="F:DNA-binding transcription factor activity"/>
    <property type="evidence" value="ECO:0007669"/>
    <property type="project" value="UniProtKB-UniRule"/>
</dbReference>
<dbReference type="PANTHER" id="PTHR35786">
    <property type="entry name" value="REDOX-SENSING TRANSCRIPTIONAL REPRESSOR REX"/>
    <property type="match status" value="1"/>
</dbReference>
<keyword evidence="1 7" id="KW-0963">Cytoplasm</keyword>
<reference evidence="9 12" key="2">
    <citation type="submission" date="2019-04" db="EMBL/GenBank/DDBJ databases">
        <title>Isolation and culture of sulfate reducing bacteria from the cold seep of the South China Sea.</title>
        <authorList>
            <person name="Sun C."/>
            <person name="Liu R."/>
        </authorList>
    </citation>
    <scope>NUCLEOTIDE SEQUENCE [LARGE SCALE GENOMIC DNA]</scope>
    <source>
        <strain evidence="9 12">CS1</strain>
    </source>
</reference>
<comment type="subunit">
    <text evidence="7">Homodimer.</text>
</comment>
<dbReference type="NCBIfam" id="NF003993">
    <property type="entry name" value="PRK05472.2-2"/>
    <property type="match status" value="1"/>
</dbReference>
<dbReference type="Proteomes" id="UP000434052">
    <property type="component" value="Unassembled WGS sequence"/>
</dbReference>
<feature type="domain" description="CoA-binding" evidence="8">
    <location>
        <begin position="87"/>
        <end position="188"/>
    </location>
</feature>
<dbReference type="PANTHER" id="PTHR35786:SF1">
    <property type="entry name" value="REDOX-SENSING TRANSCRIPTIONAL REPRESSOR REX 1"/>
    <property type="match status" value="1"/>
</dbReference>
<dbReference type="InterPro" id="IPR009718">
    <property type="entry name" value="Rex_DNA-bd_C_dom"/>
</dbReference>
<feature type="DNA-binding region" description="H-T-H motif" evidence="7">
    <location>
        <begin position="24"/>
        <end position="63"/>
    </location>
</feature>
<proteinExistence type="inferred from homology"/>
<evidence type="ECO:0000256" key="6">
    <source>
        <dbReference type="ARBA" id="ARBA00023163"/>
    </source>
</evidence>
<evidence type="ECO:0000256" key="1">
    <source>
        <dbReference type="ARBA" id="ARBA00022490"/>
    </source>
</evidence>
<organism evidence="10 11">
    <name type="scientific">Oceanidesulfovibrio marinus</name>
    <dbReference type="NCBI Taxonomy" id="370038"/>
    <lineage>
        <taxon>Bacteria</taxon>
        <taxon>Pseudomonadati</taxon>
        <taxon>Thermodesulfobacteriota</taxon>
        <taxon>Desulfovibrionia</taxon>
        <taxon>Desulfovibrionales</taxon>
        <taxon>Desulfovibrionaceae</taxon>
        <taxon>Oceanidesulfovibrio</taxon>
    </lineage>
</organism>
<dbReference type="InterPro" id="IPR022876">
    <property type="entry name" value="Tscrpt_rep_Rex"/>
</dbReference>
<dbReference type="RefSeq" id="WP_144234114.1">
    <property type="nucleotide sequence ID" value="NZ_CP039543.1"/>
</dbReference>
<dbReference type="OrthoDB" id="9784760at2"/>
<evidence type="ECO:0000313" key="9">
    <source>
        <dbReference type="EMBL" id="QJT10101.1"/>
    </source>
</evidence>
<dbReference type="AlphaFoldDB" id="A0A6P1ZL15"/>
<dbReference type="SUPFAM" id="SSF51735">
    <property type="entry name" value="NAD(P)-binding Rossmann-fold domains"/>
    <property type="match status" value="1"/>
</dbReference>
<dbReference type="NCBIfam" id="NF003992">
    <property type="entry name" value="PRK05472.2-1"/>
    <property type="match status" value="1"/>
</dbReference>
<evidence type="ECO:0000313" key="11">
    <source>
        <dbReference type="Proteomes" id="UP000434052"/>
    </source>
</evidence>
<dbReference type="InterPro" id="IPR058236">
    <property type="entry name" value="Rex_actinobacterial-type"/>
</dbReference>
<evidence type="ECO:0000259" key="8">
    <source>
        <dbReference type="SMART" id="SM00881"/>
    </source>
</evidence>
<keyword evidence="12" id="KW-1185">Reference proteome</keyword>
<dbReference type="NCBIfam" id="NF003989">
    <property type="entry name" value="PRK05472.1-3"/>
    <property type="match status" value="1"/>
</dbReference>
<reference evidence="10 11" key="1">
    <citation type="submission" date="2018-06" db="EMBL/GenBank/DDBJ databases">
        <title>Complete genome of Desulfovibrio marinus P48SEP.</title>
        <authorList>
            <person name="Crispim J.S."/>
            <person name="Vidigal P.M.P."/>
            <person name="Silva L.C.F."/>
            <person name="Araujo L.C."/>
            <person name="Laguardia C.N."/>
            <person name="Dias R.S."/>
            <person name="Sousa M.P."/>
            <person name="Paula S.O."/>
            <person name="Silva C."/>
        </authorList>
    </citation>
    <scope>NUCLEOTIDE SEQUENCE [LARGE SCALE GENOMIC DNA]</scope>
    <source>
        <strain evidence="10 11">P48SEP</strain>
    </source>
</reference>
<sequence length="219" mass="24676">MPPKQLYSLKSENIPRATIQRLALYVQVLEDLDRQGTEVISSELLAKACTVNPSQIRKDLAYFGEFGVRGVGYYIKDLIGAIKQSLGVDHVWKTVLVGVGNLGRALLNHAEFRLRGFDIIGAFDCDPFKIGEQVSGLEVLCTKRLKEKVHELDVNLGIITTPPERAQRAANHLVEANIHGILNFAPARITVPDYVYVEYVDFFHHMYSLAFHITLEKER</sequence>
<keyword evidence="2 7" id="KW-0678">Repressor</keyword>
<keyword evidence="6 7" id="KW-0804">Transcription</keyword>
<evidence type="ECO:0000313" key="10">
    <source>
        <dbReference type="EMBL" id="TVM35784.1"/>
    </source>
</evidence>
<dbReference type="InterPro" id="IPR036388">
    <property type="entry name" value="WH-like_DNA-bd_sf"/>
</dbReference>
<dbReference type="NCBIfam" id="NF003995">
    <property type="entry name" value="PRK05472.2-4"/>
    <property type="match status" value="1"/>
</dbReference>